<proteinExistence type="inferred from homology"/>
<dbReference type="AlphaFoldDB" id="A0A0S7C1G3"/>
<dbReference type="InterPro" id="IPR001667">
    <property type="entry name" value="DDH_dom"/>
</dbReference>
<dbReference type="PANTHER" id="PTHR30255:SF2">
    <property type="entry name" value="SINGLE-STRANDED-DNA-SPECIFIC EXONUCLEASE RECJ"/>
    <property type="match status" value="1"/>
</dbReference>
<dbReference type="STRING" id="1678841.TBC1_112076"/>
<evidence type="ECO:0000259" key="6">
    <source>
        <dbReference type="Pfam" id="PF01368"/>
    </source>
</evidence>
<dbReference type="PANTHER" id="PTHR30255">
    <property type="entry name" value="SINGLE-STRANDED-DNA-SPECIFIC EXONUCLEASE RECJ"/>
    <property type="match status" value="1"/>
</dbReference>
<evidence type="ECO:0000256" key="5">
    <source>
        <dbReference type="ARBA" id="ARBA00022839"/>
    </source>
</evidence>
<evidence type="ECO:0000256" key="1">
    <source>
        <dbReference type="ARBA" id="ARBA00005915"/>
    </source>
</evidence>
<dbReference type="Pfam" id="PF02272">
    <property type="entry name" value="DHHA1"/>
    <property type="match status" value="1"/>
</dbReference>
<keyword evidence="5 9" id="KW-0269">Exonuclease</keyword>
<feature type="domain" description="RecJ OB" evidence="8">
    <location>
        <begin position="485"/>
        <end position="593"/>
    </location>
</feature>
<dbReference type="SUPFAM" id="SSF64182">
    <property type="entry name" value="DHH phosphoesterases"/>
    <property type="match status" value="1"/>
</dbReference>
<evidence type="ECO:0000256" key="3">
    <source>
        <dbReference type="ARBA" id="ARBA00022722"/>
    </source>
</evidence>
<dbReference type="InterPro" id="IPR051673">
    <property type="entry name" value="SSDNA_exonuclease_RecJ"/>
</dbReference>
<gene>
    <name evidence="9" type="ORF">TBC1_112076</name>
</gene>
<dbReference type="Pfam" id="PF01368">
    <property type="entry name" value="DHH"/>
    <property type="match status" value="1"/>
</dbReference>
<dbReference type="GO" id="GO:0004527">
    <property type="term" value="F:exonuclease activity"/>
    <property type="evidence" value="ECO:0007669"/>
    <property type="project" value="UniProtKB-KW"/>
</dbReference>
<dbReference type="Pfam" id="PF17768">
    <property type="entry name" value="RecJ_OB"/>
    <property type="match status" value="1"/>
</dbReference>
<name>A0A0S7C1G3_9BACT</name>
<dbReference type="InterPro" id="IPR041122">
    <property type="entry name" value="RecJ_OB"/>
</dbReference>
<feature type="domain" description="DDH" evidence="6">
    <location>
        <begin position="80"/>
        <end position="230"/>
    </location>
</feature>
<dbReference type="RefSeq" id="WP_062041835.1">
    <property type="nucleotide sequence ID" value="NZ_DF968182.1"/>
</dbReference>
<dbReference type="OrthoDB" id="9809852at2"/>
<reference evidence="9" key="1">
    <citation type="journal article" date="2015" name="Genome Announc.">
        <title>Draft Genome Sequence of Bacteroidales Strain TBC1, a Novel Isolate from a Methanogenic Wastewater Treatment System.</title>
        <authorList>
            <person name="Tourlousse D.M."/>
            <person name="Matsuura N."/>
            <person name="Sun L."/>
            <person name="Toyonaga M."/>
            <person name="Kuroda K."/>
            <person name="Ohashi A."/>
            <person name="Cruz R."/>
            <person name="Yamaguchi T."/>
            <person name="Sekiguchi Y."/>
        </authorList>
    </citation>
    <scope>NUCLEOTIDE SEQUENCE [LARGE SCALE GENOMIC DNA]</scope>
    <source>
        <strain evidence="9">TBC1</strain>
    </source>
</reference>
<accession>A0A0S7C1G3</accession>
<evidence type="ECO:0000256" key="4">
    <source>
        <dbReference type="ARBA" id="ARBA00022801"/>
    </source>
</evidence>
<feature type="domain" description="DHHA1" evidence="7">
    <location>
        <begin position="381"/>
        <end position="471"/>
    </location>
</feature>
<protein>
    <recommendedName>
        <fullName evidence="2">Single-stranded-DNA-specific exonuclease RecJ</fullName>
    </recommendedName>
</protein>
<dbReference type="Proteomes" id="UP000053091">
    <property type="component" value="Unassembled WGS sequence"/>
</dbReference>
<dbReference type="InterPro" id="IPR038763">
    <property type="entry name" value="DHH_sf"/>
</dbReference>
<evidence type="ECO:0000313" key="9">
    <source>
        <dbReference type="EMBL" id="GAP43918.1"/>
    </source>
</evidence>
<evidence type="ECO:0000259" key="7">
    <source>
        <dbReference type="Pfam" id="PF02272"/>
    </source>
</evidence>
<sequence>MQKRWVLKARGNPDKVAALSAELGIGPVLAELLVQRGVSTFEEAKDFFRPSLSQLHDPFLMKDMDKAVERIVKALENKEKILVYGDYDVDGTTAVSLVYTFLKELGHEALDFYIPDRYSEGYGISFKGVDFAHDNNFRLVIALDCGIKAIEKIRKANEYQVDFIICDHHRPDDHLPDAVAVLDAKRPDCDYPYKELSGCGVGFKLIQALAQRRNIAFESLYKYLDLVVVSIASDIVPITGENRILAYYGLKLINSNPRPGFEAILKFSNINRKPGAEVRLVEELVNNGNNGDDTDCIFTRELTISDLVFLLGPRINAAGRIESGRNSVELLICNNAETAEIIGQQINDLNTTRRDLDSTTTDMALDAIKNDQKLLKAKSTVVYHPEWHKGVIGIVASRLIEVYYRPTIVLTHSNGLVTGSARSIKDFDIYDAIDECSDLLEHFGGHKYAAGLSLKPEKLDEFIEKFEQVVSRGITEDMLSPEVEIDLRINLNEIGPKFFKVLKQFAPFGPGNMSPVFQTDSVIDNGYGRIVGKNHLKLTIGHPEISSSPFPAIAFQQGDYYPYICQGKPFSICYHIEENEWNNQKSIQLNIKDIKIPEAGEA</sequence>
<dbReference type="PATRIC" id="fig|1678841.3.peg.2319"/>
<evidence type="ECO:0000259" key="8">
    <source>
        <dbReference type="Pfam" id="PF17768"/>
    </source>
</evidence>
<comment type="similarity">
    <text evidence="1">Belongs to the RecJ family.</text>
</comment>
<organism evidence="9">
    <name type="scientific">Lentimicrobium saccharophilum</name>
    <dbReference type="NCBI Taxonomy" id="1678841"/>
    <lineage>
        <taxon>Bacteria</taxon>
        <taxon>Pseudomonadati</taxon>
        <taxon>Bacteroidota</taxon>
        <taxon>Bacteroidia</taxon>
        <taxon>Bacteroidales</taxon>
        <taxon>Lentimicrobiaceae</taxon>
        <taxon>Lentimicrobium</taxon>
    </lineage>
</organism>
<dbReference type="InterPro" id="IPR003156">
    <property type="entry name" value="DHHA1_dom"/>
</dbReference>
<keyword evidence="4" id="KW-0378">Hydrolase</keyword>
<keyword evidence="3" id="KW-0540">Nuclease</keyword>
<dbReference type="GO" id="GO:0003676">
    <property type="term" value="F:nucleic acid binding"/>
    <property type="evidence" value="ECO:0007669"/>
    <property type="project" value="InterPro"/>
</dbReference>
<dbReference type="Gene3D" id="3.10.310.30">
    <property type="match status" value="1"/>
</dbReference>
<keyword evidence="10" id="KW-1185">Reference proteome</keyword>
<evidence type="ECO:0000313" key="10">
    <source>
        <dbReference type="Proteomes" id="UP000053091"/>
    </source>
</evidence>
<evidence type="ECO:0000256" key="2">
    <source>
        <dbReference type="ARBA" id="ARBA00019841"/>
    </source>
</evidence>
<dbReference type="Gene3D" id="3.90.1640.30">
    <property type="match status" value="1"/>
</dbReference>
<dbReference type="EMBL" id="DF968182">
    <property type="protein sequence ID" value="GAP43918.1"/>
    <property type="molecule type" value="Genomic_DNA"/>
</dbReference>